<dbReference type="PANTHER" id="PTHR45620:SF29">
    <property type="entry name" value="GLUCAGON RECEPTOR"/>
    <property type="match status" value="1"/>
</dbReference>
<feature type="non-terminal residue" evidence="2">
    <location>
        <position position="1"/>
    </location>
</feature>
<dbReference type="PANTHER" id="PTHR45620">
    <property type="entry name" value="PDF RECEPTOR-LIKE PROTEIN-RELATED"/>
    <property type="match status" value="1"/>
</dbReference>
<keyword evidence="3" id="KW-1185">Reference proteome</keyword>
<dbReference type="GO" id="GO:0005886">
    <property type="term" value="C:plasma membrane"/>
    <property type="evidence" value="ECO:0007669"/>
    <property type="project" value="TreeGrafter"/>
</dbReference>
<dbReference type="GO" id="GO:0017046">
    <property type="term" value="F:peptide hormone binding"/>
    <property type="evidence" value="ECO:0007669"/>
    <property type="project" value="TreeGrafter"/>
</dbReference>
<proteinExistence type="predicted"/>
<dbReference type="GO" id="GO:0007189">
    <property type="term" value="P:adenylate cyclase-activating G protein-coupled receptor signaling pathway"/>
    <property type="evidence" value="ECO:0007669"/>
    <property type="project" value="TreeGrafter"/>
</dbReference>
<dbReference type="PROSITE" id="PS50227">
    <property type="entry name" value="G_PROTEIN_RECEP_F2_3"/>
    <property type="match status" value="1"/>
</dbReference>
<dbReference type="AlphaFoldDB" id="A0A091Q3Z9"/>
<keyword evidence="2" id="KW-0675">Receptor</keyword>
<gene>
    <name evidence="2" type="ORF">N330_10674</name>
</gene>
<reference evidence="2 3" key="1">
    <citation type="submission" date="2014-04" db="EMBL/GenBank/DDBJ databases">
        <title>Genome evolution of avian class.</title>
        <authorList>
            <person name="Zhang G."/>
            <person name="Li C."/>
        </authorList>
    </citation>
    <scope>NUCLEOTIDE SEQUENCE [LARGE SCALE GENOMIC DNA]</scope>
    <source>
        <strain evidence="2">BGI_N330</strain>
    </source>
</reference>
<dbReference type="Pfam" id="PF02793">
    <property type="entry name" value="HRM"/>
    <property type="match status" value="1"/>
</dbReference>
<dbReference type="EMBL" id="KK685138">
    <property type="protein sequence ID" value="KFQ14243.1"/>
    <property type="molecule type" value="Genomic_DNA"/>
</dbReference>
<dbReference type="Proteomes" id="UP000053001">
    <property type="component" value="Unassembled WGS sequence"/>
</dbReference>
<name>A0A091Q3Z9_LEPDC</name>
<dbReference type="InterPro" id="IPR050332">
    <property type="entry name" value="GPCR_2"/>
</dbReference>
<evidence type="ECO:0000259" key="1">
    <source>
        <dbReference type="PROSITE" id="PS50227"/>
    </source>
</evidence>
<dbReference type="InterPro" id="IPR036445">
    <property type="entry name" value="GPCR_2_extracell_dom_sf"/>
</dbReference>
<evidence type="ECO:0000313" key="2">
    <source>
        <dbReference type="EMBL" id="KFQ14243.1"/>
    </source>
</evidence>
<dbReference type="InterPro" id="IPR001879">
    <property type="entry name" value="GPCR_2_extracellular_dom"/>
</dbReference>
<dbReference type="PhylomeDB" id="A0A091Q3Z9"/>
<feature type="non-terminal residue" evidence="2">
    <location>
        <position position="81"/>
    </location>
</feature>
<dbReference type="Gene3D" id="4.10.1240.10">
    <property type="entry name" value="GPCR, family 2, extracellular hormone receptor domain"/>
    <property type="match status" value="1"/>
</dbReference>
<feature type="domain" description="G-protein coupled receptors family 2 profile 1" evidence="1">
    <location>
        <begin position="1"/>
        <end position="81"/>
    </location>
</feature>
<dbReference type="SUPFAM" id="SSF111418">
    <property type="entry name" value="Hormone receptor domain"/>
    <property type="match status" value="1"/>
</dbReference>
<sequence>CPQGPSAQITDFVFESWKAYSEECHRNMSRLPAPTVDKFSCWPDALPNSTASVPCPWFLPWYQKVKHRHVFKTCGPDGQWV</sequence>
<evidence type="ECO:0000313" key="3">
    <source>
        <dbReference type="Proteomes" id="UP000053001"/>
    </source>
</evidence>
<organism evidence="2 3">
    <name type="scientific">Leptosomus discolor</name>
    <name type="common">Madagascar cuckoo roller</name>
    <name type="synonym">Cuculus discolor</name>
    <dbReference type="NCBI Taxonomy" id="188344"/>
    <lineage>
        <taxon>Eukaryota</taxon>
        <taxon>Metazoa</taxon>
        <taxon>Chordata</taxon>
        <taxon>Craniata</taxon>
        <taxon>Vertebrata</taxon>
        <taxon>Euteleostomi</taxon>
        <taxon>Archelosauria</taxon>
        <taxon>Archosauria</taxon>
        <taxon>Dinosauria</taxon>
        <taxon>Saurischia</taxon>
        <taxon>Theropoda</taxon>
        <taxon>Coelurosauria</taxon>
        <taxon>Aves</taxon>
        <taxon>Neognathae</taxon>
        <taxon>Neoaves</taxon>
        <taxon>Telluraves</taxon>
        <taxon>Coraciimorphae</taxon>
        <taxon>Coraciiformes</taxon>
        <taxon>Leptosomidae</taxon>
        <taxon>Leptosomus</taxon>
    </lineage>
</organism>
<accession>A0A091Q3Z9</accession>
<protein>
    <submittedName>
        <fullName evidence="2">Glucagon receptor</fullName>
    </submittedName>
</protein>
<dbReference type="GO" id="GO:0004967">
    <property type="term" value="F:glucagon receptor activity"/>
    <property type="evidence" value="ECO:0007669"/>
    <property type="project" value="TreeGrafter"/>
</dbReference>